<protein>
    <recommendedName>
        <fullName evidence="6 7">Small ribosomal subunit protein uS4</fullName>
    </recommendedName>
</protein>
<proteinExistence type="inferred from homology"/>
<dbReference type="InterPro" id="IPR018079">
    <property type="entry name" value="Ribosomal_uS4_CS"/>
</dbReference>
<dbReference type="Pfam" id="PF01479">
    <property type="entry name" value="S4"/>
    <property type="match status" value="1"/>
</dbReference>
<dbReference type="Gene3D" id="3.10.290.10">
    <property type="entry name" value="RNA-binding S4 domain"/>
    <property type="match status" value="1"/>
</dbReference>
<evidence type="ECO:0000256" key="5">
    <source>
        <dbReference type="ARBA" id="ARBA00023274"/>
    </source>
</evidence>
<evidence type="ECO:0000313" key="11">
    <source>
        <dbReference type="EMBL" id="PIU03996.1"/>
    </source>
</evidence>
<evidence type="ECO:0000256" key="2">
    <source>
        <dbReference type="ARBA" id="ARBA00022730"/>
    </source>
</evidence>
<feature type="domain" description="RNA-binding S4" evidence="9">
    <location>
        <begin position="100"/>
        <end position="164"/>
    </location>
</feature>
<evidence type="ECO:0000259" key="9">
    <source>
        <dbReference type="SMART" id="SM00363"/>
    </source>
</evidence>
<dbReference type="InterPro" id="IPR036986">
    <property type="entry name" value="S4_RNA-bd_sf"/>
</dbReference>
<dbReference type="Pfam" id="PF00163">
    <property type="entry name" value="Ribosomal_S4"/>
    <property type="match status" value="1"/>
</dbReference>
<comment type="caution">
    <text evidence="11">The sequence shown here is derived from an EMBL/GenBank/DDBJ whole genome shotgun (WGS) entry which is preliminary data.</text>
</comment>
<organism evidence="11 12">
    <name type="scientific">Candidatus Shapirobacteria bacterium CG08_land_8_20_14_0_20_39_18</name>
    <dbReference type="NCBI Taxonomy" id="1974883"/>
    <lineage>
        <taxon>Bacteria</taxon>
        <taxon>Candidatus Shapironibacteriota</taxon>
    </lineage>
</organism>
<dbReference type="PANTHER" id="PTHR11831:SF4">
    <property type="entry name" value="SMALL RIBOSOMAL SUBUNIT PROTEIN US4M"/>
    <property type="match status" value="1"/>
</dbReference>
<evidence type="ECO:0000256" key="8">
    <source>
        <dbReference type="RuleBase" id="RU003699"/>
    </source>
</evidence>
<sequence>MKGLGNNKCRLCRREKSKLFLKGARCLSPKCPIDKKGAVTPGVNSQRRKRNPSEYGIQLREKQKVKRTYGVMENQFKRYFALARKTKGATGEALLKILEMRLDNVVYRLGFTPSRTMARQLVSHRHVYVNGKKVNIASYEVKPGDVINLSTKALVNPTLKKTLTEKNDIMPEWLIRKAAVGKVERLPRRDEIGDQVDEQLVVEYYSR</sequence>
<dbReference type="InterPro" id="IPR005709">
    <property type="entry name" value="Ribosomal_uS4_bac-type"/>
</dbReference>
<keyword evidence="2 7" id="KW-0699">rRNA-binding</keyword>
<comment type="function">
    <text evidence="7">One of the primary rRNA binding proteins, it binds directly to 16S rRNA where it nucleates assembly of the body of the 30S subunit.</text>
</comment>
<dbReference type="InterPro" id="IPR002942">
    <property type="entry name" value="S4_RNA-bd"/>
</dbReference>
<dbReference type="GO" id="GO:0003735">
    <property type="term" value="F:structural constituent of ribosome"/>
    <property type="evidence" value="ECO:0007669"/>
    <property type="project" value="InterPro"/>
</dbReference>
<dbReference type="InterPro" id="IPR001912">
    <property type="entry name" value="Ribosomal_uS4_N"/>
</dbReference>
<reference evidence="12" key="1">
    <citation type="submission" date="2017-09" db="EMBL/GenBank/DDBJ databases">
        <title>Depth-based differentiation of microbial function through sediment-hosted aquifers and enrichment of novel symbionts in the deep terrestrial subsurface.</title>
        <authorList>
            <person name="Probst A.J."/>
            <person name="Ladd B."/>
            <person name="Jarett J.K."/>
            <person name="Geller-Mcgrath D.E."/>
            <person name="Sieber C.M.K."/>
            <person name="Emerson J.B."/>
            <person name="Anantharaman K."/>
            <person name="Thomas B.C."/>
            <person name="Malmstrom R."/>
            <person name="Stieglmeier M."/>
            <person name="Klingl A."/>
            <person name="Woyke T."/>
            <person name="Ryan C.M."/>
            <person name="Banfield J.F."/>
        </authorList>
    </citation>
    <scope>NUCLEOTIDE SEQUENCE [LARGE SCALE GENOMIC DNA]</scope>
</reference>
<accession>A0A2M6XEC0</accession>
<dbReference type="PROSITE" id="PS00632">
    <property type="entry name" value="RIBOSOMAL_S4"/>
    <property type="match status" value="1"/>
</dbReference>
<dbReference type="PANTHER" id="PTHR11831">
    <property type="entry name" value="30S 40S RIBOSOMAL PROTEIN"/>
    <property type="match status" value="1"/>
</dbReference>
<dbReference type="FunFam" id="3.10.290.10:FF:000001">
    <property type="entry name" value="30S ribosomal protein S4"/>
    <property type="match status" value="1"/>
</dbReference>
<dbReference type="CDD" id="cd00165">
    <property type="entry name" value="S4"/>
    <property type="match status" value="1"/>
</dbReference>
<dbReference type="InterPro" id="IPR022801">
    <property type="entry name" value="Ribosomal_uS4"/>
</dbReference>
<dbReference type="EMBL" id="PEYO01000002">
    <property type="protein sequence ID" value="PIU03996.1"/>
    <property type="molecule type" value="Genomic_DNA"/>
</dbReference>
<dbReference type="GO" id="GO:0015935">
    <property type="term" value="C:small ribosomal subunit"/>
    <property type="evidence" value="ECO:0007669"/>
    <property type="project" value="InterPro"/>
</dbReference>
<comment type="similarity">
    <text evidence="1 7 8">Belongs to the universal ribosomal protein uS4 family.</text>
</comment>
<comment type="function">
    <text evidence="7">With S5 and S12 plays an important role in translational accuracy.</text>
</comment>
<evidence type="ECO:0000256" key="4">
    <source>
        <dbReference type="ARBA" id="ARBA00022980"/>
    </source>
</evidence>
<dbReference type="GO" id="GO:0042274">
    <property type="term" value="P:ribosomal small subunit biogenesis"/>
    <property type="evidence" value="ECO:0007669"/>
    <property type="project" value="TreeGrafter"/>
</dbReference>
<dbReference type="NCBIfam" id="TIGR01017">
    <property type="entry name" value="rpsD_bact"/>
    <property type="match status" value="1"/>
</dbReference>
<evidence type="ECO:0000256" key="3">
    <source>
        <dbReference type="ARBA" id="ARBA00022884"/>
    </source>
</evidence>
<evidence type="ECO:0000256" key="6">
    <source>
        <dbReference type="ARBA" id="ARBA00035254"/>
    </source>
</evidence>
<gene>
    <name evidence="7" type="primary">rpsD</name>
    <name evidence="11" type="ORF">COT44_00535</name>
</gene>
<keyword evidence="3 7" id="KW-0694">RNA-binding</keyword>
<dbReference type="PROSITE" id="PS50889">
    <property type="entry name" value="S4"/>
    <property type="match status" value="1"/>
</dbReference>
<dbReference type="GO" id="GO:0019843">
    <property type="term" value="F:rRNA binding"/>
    <property type="evidence" value="ECO:0007669"/>
    <property type="project" value="UniProtKB-UniRule"/>
</dbReference>
<evidence type="ECO:0000313" key="12">
    <source>
        <dbReference type="Proteomes" id="UP000228996"/>
    </source>
</evidence>
<dbReference type="HAMAP" id="MF_01306_B">
    <property type="entry name" value="Ribosomal_uS4_B"/>
    <property type="match status" value="1"/>
</dbReference>
<dbReference type="NCBIfam" id="NF003717">
    <property type="entry name" value="PRK05327.1"/>
    <property type="match status" value="1"/>
</dbReference>
<feature type="domain" description="Small ribosomal subunit protein uS4 N-terminal" evidence="10">
    <location>
        <begin position="6"/>
        <end position="99"/>
    </location>
</feature>
<name>A0A2M6XEC0_9BACT</name>
<keyword evidence="5 7" id="KW-0687">Ribonucleoprotein</keyword>
<evidence type="ECO:0000259" key="10">
    <source>
        <dbReference type="SMART" id="SM01390"/>
    </source>
</evidence>
<dbReference type="SUPFAM" id="SSF55174">
    <property type="entry name" value="Alpha-L RNA-binding motif"/>
    <property type="match status" value="1"/>
</dbReference>
<dbReference type="GO" id="GO:0006412">
    <property type="term" value="P:translation"/>
    <property type="evidence" value="ECO:0007669"/>
    <property type="project" value="UniProtKB-UniRule"/>
</dbReference>
<keyword evidence="4 7" id="KW-0689">Ribosomal protein</keyword>
<comment type="subunit">
    <text evidence="7">Part of the 30S ribosomal subunit. Contacts protein S5. The interaction surface between S4 and S5 is involved in control of translational fidelity.</text>
</comment>
<evidence type="ECO:0000256" key="7">
    <source>
        <dbReference type="HAMAP-Rule" id="MF_01306"/>
    </source>
</evidence>
<evidence type="ECO:0000256" key="1">
    <source>
        <dbReference type="ARBA" id="ARBA00007465"/>
    </source>
</evidence>
<dbReference type="SMART" id="SM01390">
    <property type="entry name" value="Ribosomal_S4"/>
    <property type="match status" value="1"/>
</dbReference>
<dbReference type="AlphaFoldDB" id="A0A2M6XEC0"/>
<dbReference type="Gene3D" id="1.10.1050.10">
    <property type="entry name" value="Ribosomal Protein S4 Delta 41, Chain A, domain 1"/>
    <property type="match status" value="1"/>
</dbReference>
<dbReference type="Proteomes" id="UP000228996">
    <property type="component" value="Unassembled WGS sequence"/>
</dbReference>
<dbReference type="SMART" id="SM00363">
    <property type="entry name" value="S4"/>
    <property type="match status" value="1"/>
</dbReference>